<dbReference type="AlphaFoldDB" id="Q2HS16"/>
<evidence type="ECO:0000256" key="1">
    <source>
        <dbReference type="SAM" id="SignalP"/>
    </source>
</evidence>
<proteinExistence type="predicted"/>
<feature type="chain" id="PRO_5004209383" evidence="1">
    <location>
        <begin position="24"/>
        <end position="390"/>
    </location>
</feature>
<accession>Q2HS16</accession>
<keyword evidence="1" id="KW-0732">Signal</keyword>
<sequence length="390" mass="43458">MFHNMGSSLIVCVLDFDFKVAMSSPATQFVCPWPCLVASTPKSVSTRSFAQATVASPSKVSKTFSQALSNSCNILVSQLPKPCLKGEKISIKISEDHYSTGVLDCQNVLYGRFTLPKGSTPVRMLDLKARIFKFWKTNAPWSMASLGALGNPLTLDEMTKKRTFGHFARVLIEVDSNSHLHDIIFVERNDFDFYANVEYENLCNLCQIIGHSVKNCKFQIPKASTSVLKHKMQHVAKPNTSSSEVEKVDEVLTLHTESTPNNTEGCSKVVEEDPLITDIIRSKETSIILSMRDVFLLEESYEEVVEDSLPLRYLGKSIVVTDPNLSNFIANVIHEMQVLGIISAPTASQKAMNFLSDSWANMSQNEEINDLADHQFQLVVPRKKEVKAGD</sequence>
<dbReference type="InterPro" id="IPR040256">
    <property type="entry name" value="At4g02000-like"/>
</dbReference>
<dbReference type="PANTHER" id="PTHR31286">
    <property type="entry name" value="GLYCINE-RICH CELL WALL STRUCTURAL PROTEIN 1.8-LIKE"/>
    <property type="match status" value="1"/>
</dbReference>
<evidence type="ECO:0000313" key="2">
    <source>
        <dbReference type="EMBL" id="ABD33371.2"/>
    </source>
</evidence>
<reference evidence="2" key="1">
    <citation type="submission" date="2005-03" db="EMBL/GenBank/DDBJ databases">
        <authorList>
            <person name="Town C.D."/>
        </authorList>
    </citation>
    <scope>NUCLEOTIDE SEQUENCE</scope>
</reference>
<dbReference type="PANTHER" id="PTHR31286:SF176">
    <property type="entry name" value="DUF4283 DOMAIN PROTEIN"/>
    <property type="match status" value="1"/>
</dbReference>
<protein>
    <submittedName>
        <fullName evidence="2">IMP dehydrogenase/GMP reductase, related</fullName>
    </submittedName>
</protein>
<organism evidence="2">
    <name type="scientific">Medicago truncatula</name>
    <name type="common">Barrel medic</name>
    <name type="synonym">Medicago tribuloides</name>
    <dbReference type="NCBI Taxonomy" id="3880"/>
    <lineage>
        <taxon>Eukaryota</taxon>
        <taxon>Viridiplantae</taxon>
        <taxon>Streptophyta</taxon>
        <taxon>Embryophyta</taxon>
        <taxon>Tracheophyta</taxon>
        <taxon>Spermatophyta</taxon>
        <taxon>Magnoliopsida</taxon>
        <taxon>eudicotyledons</taxon>
        <taxon>Gunneridae</taxon>
        <taxon>Pentapetalae</taxon>
        <taxon>rosids</taxon>
        <taxon>fabids</taxon>
        <taxon>Fabales</taxon>
        <taxon>Fabaceae</taxon>
        <taxon>Papilionoideae</taxon>
        <taxon>50 kb inversion clade</taxon>
        <taxon>NPAAA clade</taxon>
        <taxon>Hologalegina</taxon>
        <taxon>IRL clade</taxon>
        <taxon>Trifolieae</taxon>
        <taxon>Medicago</taxon>
    </lineage>
</organism>
<name>Q2HS16_MEDTR</name>
<feature type="signal peptide" evidence="1">
    <location>
        <begin position="1"/>
        <end position="23"/>
    </location>
</feature>
<gene>
    <name evidence="2" type="ORF">MtrDRAFT_AC157504g32v2</name>
</gene>
<reference evidence="2" key="2">
    <citation type="submission" date="2007-03" db="EMBL/GenBank/DDBJ databases">
        <authorList>
            <consortium name="The International Medicago Genome Annotation Group"/>
        </authorList>
    </citation>
    <scope>NUCLEOTIDE SEQUENCE</scope>
</reference>
<dbReference type="EMBL" id="AC157504">
    <property type="protein sequence ID" value="ABD33371.2"/>
    <property type="molecule type" value="Genomic_DNA"/>
</dbReference>